<dbReference type="KEGG" id="mmo:MMOB0770"/>
<reference evidence="6 7" key="1">
    <citation type="journal article" date="2004" name="Genome Res.">
        <title>The complete genome and proteome of Mycoplasma mobile.</title>
        <authorList>
            <person name="Jaffe J.D."/>
            <person name="Stange-Thomann N."/>
            <person name="Smith C."/>
            <person name="DeCaprio D."/>
            <person name="Fisher S."/>
            <person name="Butler J."/>
            <person name="Calvo S."/>
            <person name="Elkins T."/>
            <person name="FitzGerald M.G."/>
            <person name="Hafez N."/>
            <person name="Kodira C.D."/>
            <person name="Major J."/>
            <person name="Wang S."/>
            <person name="Wilkinson J."/>
            <person name="Nicol R."/>
            <person name="Nusbaum C."/>
            <person name="Birren B."/>
            <person name="Berg H.C."/>
            <person name="Church G.M."/>
        </authorList>
    </citation>
    <scope>NUCLEOTIDE SEQUENCE [LARGE SCALE GENOMIC DNA]</scope>
    <source>
        <strain evidence="7">ATCC 43663 / 163K / NCTC 11711</strain>
    </source>
</reference>
<feature type="transmembrane region" description="Helical" evidence="5">
    <location>
        <begin position="312"/>
        <end position="333"/>
    </location>
</feature>
<feature type="transmembrane region" description="Helical" evidence="5">
    <location>
        <begin position="278"/>
        <end position="300"/>
    </location>
</feature>
<evidence type="ECO:0000256" key="5">
    <source>
        <dbReference type="SAM" id="Phobius"/>
    </source>
</evidence>
<keyword evidence="7" id="KW-1185">Reference proteome</keyword>
<dbReference type="GO" id="GO:0016020">
    <property type="term" value="C:membrane"/>
    <property type="evidence" value="ECO:0007669"/>
    <property type="project" value="UniProtKB-SubCell"/>
</dbReference>
<keyword evidence="2 5" id="KW-0812">Transmembrane</keyword>
<dbReference type="HOGENOM" id="CLU_065559_0_0_14"/>
<keyword evidence="3 5" id="KW-1133">Transmembrane helix</keyword>
<evidence type="ECO:0000256" key="2">
    <source>
        <dbReference type="ARBA" id="ARBA00022692"/>
    </source>
</evidence>
<dbReference type="eggNOG" id="COG0428">
    <property type="taxonomic scope" value="Bacteria"/>
</dbReference>
<evidence type="ECO:0000256" key="1">
    <source>
        <dbReference type="ARBA" id="ARBA00004141"/>
    </source>
</evidence>
<dbReference type="AlphaFoldDB" id="Q6KIL3"/>
<feature type="transmembrane region" description="Helical" evidence="5">
    <location>
        <begin position="218"/>
        <end position="237"/>
    </location>
</feature>
<comment type="subcellular location">
    <subcellularLocation>
        <location evidence="1">Membrane</location>
        <topology evidence="1">Multi-pass membrane protein</topology>
    </subcellularLocation>
</comment>
<dbReference type="Proteomes" id="UP000009072">
    <property type="component" value="Chromosome"/>
</dbReference>
<sequence>MNIENINFSSTTSTTGIFGPTSAGIGIIATIISVIVVGFPLLLGFLLPIIKPKLKKTTMTYMYALTAGYFVILGLFILFIESSHFLNLFTATKTETVTNPNTGAVTTTTFSFSQGEIFGIRFGIIGMSFILVLTIGLIIKYFISKKLVKKESDNHKNGIHEISHGHNHGDGIFNLNDVNPKAKMYALILIVMHKIPAALTVGFFVSQYANNDTNSLNLIFLITFLLHIIPEELIFYYRQIDMGVSKWKAASVSALFSLIFVPFLFIGAYSANQIKDSLAIPFILAAIGALLVFTALVEFIPELLHEKLTIKMWYRTIIALLIGMAFGVVILLAHELEPEVAHNHSLILEPLETIKSAVMLK</sequence>
<keyword evidence="4 5" id="KW-0472">Membrane</keyword>
<dbReference type="EMBL" id="AE017308">
    <property type="protein sequence ID" value="AAT27563.1"/>
    <property type="molecule type" value="Genomic_DNA"/>
</dbReference>
<dbReference type="OrthoDB" id="400752at2"/>
<gene>
    <name evidence="6" type="ordered locus">MMOB0770</name>
</gene>
<protein>
    <submittedName>
        <fullName evidence="6">Expressed protein</fullName>
    </submittedName>
</protein>
<organism evidence="6 7">
    <name type="scientific">Mycoplasma mobile (strain ATCC 43663 / 163K / NCTC 11711)</name>
    <name type="common">Mesomycoplasma mobile</name>
    <dbReference type="NCBI Taxonomy" id="267748"/>
    <lineage>
        <taxon>Bacteria</taxon>
        <taxon>Bacillati</taxon>
        <taxon>Mycoplasmatota</taxon>
        <taxon>Mycoplasmoidales</taxon>
        <taxon>Metamycoplasmataceae</taxon>
        <taxon>Mesomycoplasma</taxon>
    </lineage>
</organism>
<proteinExistence type="predicted"/>
<dbReference type="RefSeq" id="WP_011264597.1">
    <property type="nucleotide sequence ID" value="NC_006908.1"/>
</dbReference>
<dbReference type="STRING" id="267748.MMOB0770"/>
<evidence type="ECO:0000313" key="7">
    <source>
        <dbReference type="Proteomes" id="UP000009072"/>
    </source>
</evidence>
<accession>Q6KIL3</accession>
<evidence type="ECO:0000256" key="3">
    <source>
        <dbReference type="ARBA" id="ARBA00022989"/>
    </source>
</evidence>
<evidence type="ECO:0000256" key="4">
    <source>
        <dbReference type="ARBA" id="ARBA00023136"/>
    </source>
</evidence>
<evidence type="ECO:0000313" key="6">
    <source>
        <dbReference type="EMBL" id="AAT27563.1"/>
    </source>
</evidence>
<name>Q6KIL3_MYCM1</name>
<feature type="transmembrane region" description="Helical" evidence="5">
    <location>
        <begin position="249"/>
        <end position="272"/>
    </location>
</feature>
<feature type="transmembrane region" description="Helical" evidence="5">
    <location>
        <begin position="184"/>
        <end position="206"/>
    </location>
</feature>
<dbReference type="InterPro" id="IPR003689">
    <property type="entry name" value="ZIP"/>
</dbReference>
<feature type="transmembrane region" description="Helical" evidence="5">
    <location>
        <begin position="118"/>
        <end position="143"/>
    </location>
</feature>
<feature type="transmembrane region" description="Helical" evidence="5">
    <location>
        <begin position="61"/>
        <end position="80"/>
    </location>
</feature>
<feature type="transmembrane region" description="Helical" evidence="5">
    <location>
        <begin position="23"/>
        <end position="49"/>
    </location>
</feature>
<dbReference type="GO" id="GO:0046873">
    <property type="term" value="F:metal ion transmembrane transporter activity"/>
    <property type="evidence" value="ECO:0007669"/>
    <property type="project" value="InterPro"/>
</dbReference>
<dbReference type="Pfam" id="PF02535">
    <property type="entry name" value="Zip"/>
    <property type="match status" value="1"/>
</dbReference>